<dbReference type="AlphaFoldDB" id="M4BLF1"/>
<dbReference type="EnsemblProtists" id="HpaT807236">
    <property type="protein sequence ID" value="HpaP807236"/>
    <property type="gene ID" value="HpaG807236"/>
</dbReference>
<reference evidence="2" key="1">
    <citation type="journal article" date="2010" name="Science">
        <title>Signatures of adaptation to obligate biotrophy in the Hyaloperonospora arabidopsidis genome.</title>
        <authorList>
            <person name="Baxter L."/>
            <person name="Tripathy S."/>
            <person name="Ishaque N."/>
            <person name="Boot N."/>
            <person name="Cabral A."/>
            <person name="Kemen E."/>
            <person name="Thines M."/>
            <person name="Ah-Fong A."/>
            <person name="Anderson R."/>
            <person name="Badejoko W."/>
            <person name="Bittner-Eddy P."/>
            <person name="Boore J.L."/>
            <person name="Chibucos M.C."/>
            <person name="Coates M."/>
            <person name="Dehal P."/>
            <person name="Delehaunty K."/>
            <person name="Dong S."/>
            <person name="Downton P."/>
            <person name="Dumas B."/>
            <person name="Fabro G."/>
            <person name="Fronick C."/>
            <person name="Fuerstenberg S.I."/>
            <person name="Fulton L."/>
            <person name="Gaulin E."/>
            <person name="Govers F."/>
            <person name="Hughes L."/>
            <person name="Humphray S."/>
            <person name="Jiang R.H."/>
            <person name="Judelson H."/>
            <person name="Kamoun S."/>
            <person name="Kyung K."/>
            <person name="Meijer H."/>
            <person name="Minx P."/>
            <person name="Morris P."/>
            <person name="Nelson J."/>
            <person name="Phuntumart V."/>
            <person name="Qutob D."/>
            <person name="Rehmany A."/>
            <person name="Rougon-Cardoso A."/>
            <person name="Ryden P."/>
            <person name="Torto-Alalibo T."/>
            <person name="Studholme D."/>
            <person name="Wang Y."/>
            <person name="Win J."/>
            <person name="Wood J."/>
            <person name="Clifton S.W."/>
            <person name="Rogers J."/>
            <person name="Van den Ackerveken G."/>
            <person name="Jones J.D."/>
            <person name="McDowell J.M."/>
            <person name="Beynon J."/>
            <person name="Tyler B.M."/>
        </authorList>
    </citation>
    <scope>NUCLEOTIDE SEQUENCE [LARGE SCALE GENOMIC DNA]</scope>
    <source>
        <strain evidence="2">Emoy2</strain>
    </source>
</reference>
<dbReference type="EMBL" id="JH598381">
    <property type="status" value="NOT_ANNOTATED_CDS"/>
    <property type="molecule type" value="Genomic_DNA"/>
</dbReference>
<dbReference type="HOGENOM" id="CLU_1725818_0_0_1"/>
<evidence type="ECO:0000313" key="2">
    <source>
        <dbReference type="Proteomes" id="UP000011713"/>
    </source>
</evidence>
<dbReference type="InParanoid" id="M4BLF1"/>
<sequence>MTCSLVVRRQVIQSCLLMTIFAVFDTVATTSCKYVVVALCASTFQQRGNGIPESASQWVTGCTVFSSMKRKFVPEGDVPMETVMYRAAEATRVGCRELGLFGGSAHPKLGDHRFICTEDVQRGQSVSFCAPEATNETCISYFYGRQVRSAHR</sequence>
<reference evidence="1" key="2">
    <citation type="submission" date="2015-06" db="UniProtKB">
        <authorList>
            <consortium name="EnsemblProtists"/>
        </authorList>
    </citation>
    <scope>IDENTIFICATION</scope>
    <source>
        <strain evidence="1">Emoy2</strain>
    </source>
</reference>
<evidence type="ECO:0008006" key="3">
    <source>
        <dbReference type="Google" id="ProtNLM"/>
    </source>
</evidence>
<keyword evidence="2" id="KW-1185">Reference proteome</keyword>
<evidence type="ECO:0000313" key="1">
    <source>
        <dbReference type="EnsemblProtists" id="HpaP807236"/>
    </source>
</evidence>
<organism evidence="1 2">
    <name type="scientific">Hyaloperonospora arabidopsidis (strain Emoy2)</name>
    <name type="common">Downy mildew agent</name>
    <name type="synonym">Peronospora arabidopsidis</name>
    <dbReference type="NCBI Taxonomy" id="559515"/>
    <lineage>
        <taxon>Eukaryota</taxon>
        <taxon>Sar</taxon>
        <taxon>Stramenopiles</taxon>
        <taxon>Oomycota</taxon>
        <taxon>Peronosporomycetes</taxon>
        <taxon>Peronosporales</taxon>
        <taxon>Peronosporaceae</taxon>
        <taxon>Hyaloperonospora</taxon>
    </lineage>
</organism>
<dbReference type="VEuPathDB" id="FungiDB:HpaG807236"/>
<name>M4BLF1_HYAAE</name>
<dbReference type="Proteomes" id="UP000011713">
    <property type="component" value="Unassembled WGS sequence"/>
</dbReference>
<proteinExistence type="predicted"/>
<protein>
    <recommendedName>
        <fullName evidence="3">RxLR effector candidate protein</fullName>
    </recommendedName>
</protein>
<accession>M4BLF1</accession>